<protein>
    <submittedName>
        <fullName evidence="1">Uncharacterized protein</fullName>
    </submittedName>
</protein>
<dbReference type="EMBL" id="JADMLG010000011">
    <property type="protein sequence ID" value="MBH0779472.1"/>
    <property type="molecule type" value="Genomic_DNA"/>
</dbReference>
<gene>
    <name evidence="1" type="ORF">IT779_24700</name>
</gene>
<dbReference type="Proteomes" id="UP000655751">
    <property type="component" value="Unassembled WGS sequence"/>
</dbReference>
<dbReference type="SUPFAM" id="SSF52540">
    <property type="entry name" value="P-loop containing nucleoside triphosphate hydrolases"/>
    <property type="match status" value="1"/>
</dbReference>
<accession>A0A931ID47</accession>
<dbReference type="InterPro" id="IPR027417">
    <property type="entry name" value="P-loop_NTPase"/>
</dbReference>
<dbReference type="AlphaFoldDB" id="A0A931ID47"/>
<evidence type="ECO:0000313" key="1">
    <source>
        <dbReference type="EMBL" id="MBH0779472.1"/>
    </source>
</evidence>
<comment type="caution">
    <text evidence="1">The sequence shown here is derived from an EMBL/GenBank/DDBJ whole genome shotgun (WGS) entry which is preliminary data.</text>
</comment>
<sequence length="806" mass="86678">MGNSRPDEDYPATIAELRAKAVRIGAELAAMKPPPHLAKTFQRANAVRRALHQITHHNTSVAIAGGFNIGKTLVVSELLGLSELLPVRAEAATGNITRMRLRPGATPAITYAAITLMPVEIVAEMVEYVIAGVTDEVGTLPAYAALRALRGTPIVDVDDPAETDWSALESALAQAWRAPATSPAIRNATVELLGIRNALRVAGRQLPRRLPGAEIPIGLNLLPAALLIEDSRDISDDPLGAAAPHEEIGGAQLSSEAGLRAVFPLIHEVVVDVVVDPRVWSIADTGTDLLDLPGAGASSKHDDFLIDLAIAQATVVAFMVDAENPQSDRVVRIHHALEKGRRDRRAVAASALVLANRFDRVNPPVQPMNSAAQLGAHEGVARVLAQVDALAGQHYERLVLLSALGAAGERGQTVPGAKAKDQNDDSRQRWAHALAHLPAASEGDHPVPALRGYIADYGVRTARNLITEHLLRHGHPIVLAEARAAEAELDELMRLLGPPARPAAADERERIHTLVSALSRVMHHIRDGVDDIRLLSGLTTADADGASVPLDDALRARAAQLVHGWPLWQETIRVAADPTAHTPPPKSGAFDDWLGIENEIADERGDSHDSVALTTRPLLVHYRDSAAALAGEVDTLLGAALTAWLDEVRTAEAVRVAADRYGSADAPSEDRRLLERRWGSISSLDLVRKRLAVVDRVFTGPSLVELTPAQRPTRDENHDPAHPNRALPWHPDLPAAEAGGLAELAHPFTALRIRHDFVAALHRDACRYAQQTLDRVCAEVRGRAESIDKVILPSAAEQQRMNGDQR</sequence>
<dbReference type="RefSeq" id="WP_196151789.1">
    <property type="nucleotide sequence ID" value="NZ_JADMLG010000011.1"/>
</dbReference>
<name>A0A931ID47_9NOCA</name>
<evidence type="ECO:0000313" key="2">
    <source>
        <dbReference type="Proteomes" id="UP000655751"/>
    </source>
</evidence>
<reference evidence="1" key="1">
    <citation type="submission" date="2020-11" db="EMBL/GenBank/DDBJ databases">
        <title>Nocardia NEAU-351.nov., a novel actinomycete isolated from the cow dung.</title>
        <authorList>
            <person name="Zhang X."/>
        </authorList>
    </citation>
    <scope>NUCLEOTIDE SEQUENCE</scope>
    <source>
        <strain evidence="1">NEAU-351</strain>
    </source>
</reference>
<keyword evidence="2" id="KW-1185">Reference proteome</keyword>
<organism evidence="1 2">
    <name type="scientific">Nocardia bovistercoris</name>
    <dbReference type="NCBI Taxonomy" id="2785916"/>
    <lineage>
        <taxon>Bacteria</taxon>
        <taxon>Bacillati</taxon>
        <taxon>Actinomycetota</taxon>
        <taxon>Actinomycetes</taxon>
        <taxon>Mycobacteriales</taxon>
        <taxon>Nocardiaceae</taxon>
        <taxon>Nocardia</taxon>
    </lineage>
</organism>
<proteinExistence type="predicted"/>